<evidence type="ECO:0000259" key="2">
    <source>
        <dbReference type="Pfam" id="PF03144"/>
    </source>
</evidence>
<evidence type="ECO:0000256" key="1">
    <source>
        <dbReference type="SAM" id="MobiDB-lite"/>
    </source>
</evidence>
<feature type="domain" description="Translation elongation factor EFTu-like" evidence="2">
    <location>
        <begin position="22"/>
        <end position="77"/>
    </location>
</feature>
<dbReference type="InterPro" id="IPR004161">
    <property type="entry name" value="EFTu-like_2"/>
</dbReference>
<keyword evidence="4" id="KW-1185">Reference proteome</keyword>
<name>A0ABW5XCT0_9MICO</name>
<protein>
    <submittedName>
        <fullName evidence="3">EF-Tu/IF-2/RF-3 family GTPase</fullName>
    </submittedName>
</protein>
<feature type="region of interest" description="Disordered" evidence="1">
    <location>
        <begin position="88"/>
        <end position="108"/>
    </location>
</feature>
<dbReference type="RefSeq" id="WP_377465488.1">
    <property type="nucleotide sequence ID" value="NZ_JBHUOP010000002.1"/>
</dbReference>
<comment type="caution">
    <text evidence="3">The sequence shown here is derived from an EMBL/GenBank/DDBJ whole genome shotgun (WGS) entry which is preliminary data.</text>
</comment>
<dbReference type="EMBL" id="JBHUOP010000002">
    <property type="protein sequence ID" value="MFD2839902.1"/>
    <property type="molecule type" value="Genomic_DNA"/>
</dbReference>
<sequence>MLQPMQPFTFQVEDIFTITGRGTVFTGRVETGTAQVGQRINLNISGETFPAVITGIERFRKRSSTAGAGDSVGILVKQLDRIALSRIHGDDARHGTPSDSRDVTITSA</sequence>
<dbReference type="InterPro" id="IPR050055">
    <property type="entry name" value="EF-Tu_GTPase"/>
</dbReference>
<evidence type="ECO:0000313" key="3">
    <source>
        <dbReference type="EMBL" id="MFD2839902.1"/>
    </source>
</evidence>
<dbReference type="SUPFAM" id="SSF50447">
    <property type="entry name" value="Translation proteins"/>
    <property type="match status" value="1"/>
</dbReference>
<dbReference type="PANTHER" id="PTHR43721:SF22">
    <property type="entry name" value="ELONGATION FACTOR TU, MITOCHONDRIAL"/>
    <property type="match status" value="1"/>
</dbReference>
<evidence type="ECO:0000313" key="4">
    <source>
        <dbReference type="Proteomes" id="UP001597391"/>
    </source>
</evidence>
<dbReference type="InterPro" id="IPR009000">
    <property type="entry name" value="Transl_B-barrel_sf"/>
</dbReference>
<feature type="compositionally biased region" description="Basic and acidic residues" evidence="1">
    <location>
        <begin position="88"/>
        <end position="102"/>
    </location>
</feature>
<dbReference type="Gene3D" id="2.40.30.10">
    <property type="entry name" value="Translation factors"/>
    <property type="match status" value="1"/>
</dbReference>
<gene>
    <name evidence="3" type="ORF">ACFSYH_04875</name>
</gene>
<dbReference type="PANTHER" id="PTHR43721">
    <property type="entry name" value="ELONGATION FACTOR TU-RELATED"/>
    <property type="match status" value="1"/>
</dbReference>
<dbReference type="Proteomes" id="UP001597391">
    <property type="component" value="Unassembled WGS sequence"/>
</dbReference>
<organism evidence="3 4">
    <name type="scientific">Populibacterium corticicola</name>
    <dbReference type="NCBI Taxonomy" id="1812826"/>
    <lineage>
        <taxon>Bacteria</taxon>
        <taxon>Bacillati</taxon>
        <taxon>Actinomycetota</taxon>
        <taxon>Actinomycetes</taxon>
        <taxon>Micrococcales</taxon>
        <taxon>Jonesiaceae</taxon>
        <taxon>Populibacterium</taxon>
    </lineage>
</organism>
<dbReference type="Pfam" id="PF03144">
    <property type="entry name" value="GTP_EFTU_D2"/>
    <property type="match status" value="1"/>
</dbReference>
<accession>A0ABW5XCT0</accession>
<proteinExistence type="predicted"/>
<reference evidence="4" key="1">
    <citation type="journal article" date="2019" name="Int. J. Syst. Evol. Microbiol.">
        <title>The Global Catalogue of Microorganisms (GCM) 10K type strain sequencing project: providing services to taxonomists for standard genome sequencing and annotation.</title>
        <authorList>
            <consortium name="The Broad Institute Genomics Platform"/>
            <consortium name="The Broad Institute Genome Sequencing Center for Infectious Disease"/>
            <person name="Wu L."/>
            <person name="Ma J."/>
        </authorList>
    </citation>
    <scope>NUCLEOTIDE SEQUENCE [LARGE SCALE GENOMIC DNA]</scope>
    <source>
        <strain evidence="4">KCTC 33576</strain>
    </source>
</reference>